<evidence type="ECO:0000313" key="4">
    <source>
        <dbReference type="EMBL" id="KHJ81115.1"/>
    </source>
</evidence>
<keyword evidence="5" id="KW-1185">Reference proteome</keyword>
<evidence type="ECO:0000313" key="5">
    <source>
        <dbReference type="Proteomes" id="UP000053660"/>
    </source>
</evidence>
<keyword evidence="2" id="KW-0472">Membrane</keyword>
<evidence type="ECO:0000259" key="3">
    <source>
        <dbReference type="SMART" id="SM01088"/>
    </source>
</evidence>
<keyword evidence="2" id="KW-1133">Transmembrane helix</keyword>
<dbReference type="AlphaFoldDB" id="A0A0B1SD40"/>
<dbReference type="Pfam" id="PF01484">
    <property type="entry name" value="Col_cuticle_N"/>
    <property type="match status" value="1"/>
</dbReference>
<proteinExistence type="predicted"/>
<dbReference type="GO" id="GO:0042302">
    <property type="term" value="F:structural constituent of cuticle"/>
    <property type="evidence" value="ECO:0007669"/>
    <property type="project" value="InterPro"/>
</dbReference>
<dbReference type="PROSITE" id="PS51257">
    <property type="entry name" value="PROKAR_LIPOPROTEIN"/>
    <property type="match status" value="1"/>
</dbReference>
<organism evidence="4 5">
    <name type="scientific">Oesophagostomum dentatum</name>
    <name type="common">Nodular worm</name>
    <dbReference type="NCBI Taxonomy" id="61180"/>
    <lineage>
        <taxon>Eukaryota</taxon>
        <taxon>Metazoa</taxon>
        <taxon>Ecdysozoa</taxon>
        <taxon>Nematoda</taxon>
        <taxon>Chromadorea</taxon>
        <taxon>Rhabditida</taxon>
        <taxon>Rhabditina</taxon>
        <taxon>Rhabditomorpha</taxon>
        <taxon>Strongyloidea</taxon>
        <taxon>Strongylidae</taxon>
        <taxon>Oesophagostomum</taxon>
    </lineage>
</organism>
<dbReference type="SMART" id="SM01088">
    <property type="entry name" value="Col_cuticle_N"/>
    <property type="match status" value="1"/>
</dbReference>
<sequence length="99" mass="11158">MGVEKPIMLAASSAAIIAMIACLTVIPSLYREISEMHDMVLGSVANFRSETDSAWIEMMDVQLLVTPPSRRPRSIFESISRRRKKQQLPPWCICEPQPV</sequence>
<evidence type="ECO:0000256" key="2">
    <source>
        <dbReference type="SAM" id="Phobius"/>
    </source>
</evidence>
<keyword evidence="1" id="KW-0677">Repeat</keyword>
<keyword evidence="2" id="KW-0812">Transmembrane</keyword>
<feature type="non-terminal residue" evidence="4">
    <location>
        <position position="99"/>
    </location>
</feature>
<dbReference type="Proteomes" id="UP000053660">
    <property type="component" value="Unassembled WGS sequence"/>
</dbReference>
<feature type="domain" description="Nematode cuticle collagen N-terminal" evidence="3">
    <location>
        <begin position="8"/>
        <end position="58"/>
    </location>
</feature>
<protein>
    <submittedName>
        <fullName evidence="4">Nematode cuticle collagen domain protein</fullName>
    </submittedName>
</protein>
<reference evidence="4 5" key="1">
    <citation type="submission" date="2014-03" db="EMBL/GenBank/DDBJ databases">
        <title>Draft genome of the hookworm Oesophagostomum dentatum.</title>
        <authorList>
            <person name="Mitreva M."/>
        </authorList>
    </citation>
    <scope>NUCLEOTIDE SEQUENCE [LARGE SCALE GENOMIC DNA]</scope>
    <source>
        <strain evidence="4 5">OD-Hann</strain>
    </source>
</reference>
<feature type="transmembrane region" description="Helical" evidence="2">
    <location>
        <begin position="6"/>
        <end position="30"/>
    </location>
</feature>
<dbReference type="InterPro" id="IPR002486">
    <property type="entry name" value="Col_cuticle_N"/>
</dbReference>
<gene>
    <name evidence="4" type="ORF">OESDEN_19199</name>
</gene>
<keyword evidence="4" id="KW-0176">Collagen</keyword>
<dbReference type="EMBL" id="KN593911">
    <property type="protein sequence ID" value="KHJ81115.1"/>
    <property type="molecule type" value="Genomic_DNA"/>
</dbReference>
<dbReference type="OrthoDB" id="5875171at2759"/>
<accession>A0A0B1SD40</accession>
<name>A0A0B1SD40_OESDE</name>
<dbReference type="GO" id="GO:0005581">
    <property type="term" value="C:collagen trimer"/>
    <property type="evidence" value="ECO:0007669"/>
    <property type="project" value="UniProtKB-KW"/>
</dbReference>
<evidence type="ECO:0000256" key="1">
    <source>
        <dbReference type="ARBA" id="ARBA00022737"/>
    </source>
</evidence>